<evidence type="ECO:0000259" key="1">
    <source>
        <dbReference type="Pfam" id="PF13302"/>
    </source>
</evidence>
<dbReference type="PANTHER" id="PTHR43610">
    <property type="entry name" value="BLL6696 PROTEIN"/>
    <property type="match status" value="1"/>
</dbReference>
<dbReference type="Gene3D" id="3.40.630.30">
    <property type="match status" value="1"/>
</dbReference>
<dbReference type="PANTHER" id="PTHR43610:SF1">
    <property type="entry name" value="N-ACETYLTRANSFERASE DOMAIN-CONTAINING PROTEIN"/>
    <property type="match status" value="1"/>
</dbReference>
<dbReference type="RefSeq" id="WP_147850863.1">
    <property type="nucleotide sequence ID" value="NZ_VDUZ01000046.1"/>
</dbReference>
<dbReference type="SUPFAM" id="SSF55729">
    <property type="entry name" value="Acyl-CoA N-acyltransferases (Nat)"/>
    <property type="match status" value="1"/>
</dbReference>
<comment type="caution">
    <text evidence="2">The sequence shown here is derived from an EMBL/GenBank/DDBJ whole genome shotgun (WGS) entry which is preliminary data.</text>
</comment>
<keyword evidence="3" id="KW-1185">Reference proteome</keyword>
<organism evidence="2 3">
    <name type="scientific">Vineibacter terrae</name>
    <dbReference type="NCBI Taxonomy" id="2586908"/>
    <lineage>
        <taxon>Bacteria</taxon>
        <taxon>Pseudomonadati</taxon>
        <taxon>Pseudomonadota</taxon>
        <taxon>Alphaproteobacteria</taxon>
        <taxon>Hyphomicrobiales</taxon>
        <taxon>Vineibacter</taxon>
    </lineage>
</organism>
<dbReference type="InterPro" id="IPR000182">
    <property type="entry name" value="GNAT_dom"/>
</dbReference>
<evidence type="ECO:0000313" key="2">
    <source>
        <dbReference type="EMBL" id="TXL71241.1"/>
    </source>
</evidence>
<accession>A0A5C8PBR6</accession>
<dbReference type="InterPro" id="IPR016181">
    <property type="entry name" value="Acyl_CoA_acyltransferase"/>
</dbReference>
<proteinExistence type="predicted"/>
<dbReference type="GO" id="GO:0016747">
    <property type="term" value="F:acyltransferase activity, transferring groups other than amino-acyl groups"/>
    <property type="evidence" value="ECO:0007669"/>
    <property type="project" value="InterPro"/>
</dbReference>
<reference evidence="2 3" key="1">
    <citation type="submission" date="2019-06" db="EMBL/GenBank/DDBJ databases">
        <title>New taxonomy in bacterial strain CC-CFT640, isolated from vineyard.</title>
        <authorList>
            <person name="Lin S.-Y."/>
            <person name="Tsai C.-F."/>
            <person name="Young C.-C."/>
        </authorList>
    </citation>
    <scope>NUCLEOTIDE SEQUENCE [LARGE SCALE GENOMIC DNA]</scope>
    <source>
        <strain evidence="2 3">CC-CFT640</strain>
    </source>
</reference>
<dbReference type="AlphaFoldDB" id="A0A5C8PBR6"/>
<dbReference type="OrthoDB" id="5295305at2"/>
<dbReference type="Proteomes" id="UP000321638">
    <property type="component" value="Unassembled WGS sequence"/>
</dbReference>
<dbReference type="EMBL" id="VDUZ01000046">
    <property type="protein sequence ID" value="TXL71241.1"/>
    <property type="molecule type" value="Genomic_DNA"/>
</dbReference>
<gene>
    <name evidence="2" type="ORF">FHP25_30925</name>
</gene>
<feature type="domain" description="N-acetyltransferase" evidence="1">
    <location>
        <begin position="13"/>
        <end position="149"/>
    </location>
</feature>
<protein>
    <submittedName>
        <fullName evidence="2">GNAT family N-acetyltransferase</fullName>
    </submittedName>
</protein>
<name>A0A5C8PBR6_9HYPH</name>
<keyword evidence="2" id="KW-0808">Transferase</keyword>
<evidence type="ECO:0000313" key="3">
    <source>
        <dbReference type="Proteomes" id="UP000321638"/>
    </source>
</evidence>
<sequence>MPIDAVTLTGRHVALEPLVEAHRELLRPAAQDPRLWTFTASALGAAFDPWFDGALRQAEAGHERPFIVRLTRDGSVVGSTRYMSIDAQHKRVEIGTTWYARAVWASNVNPECKLLLMRHVFEVLKWHRVEYKTDARNQRSRDAIARLGAVQEGIFRRHMIMADGHVRDSVYFSVVDSDWPAVKAALEKRLKY</sequence>
<dbReference type="Pfam" id="PF13302">
    <property type="entry name" value="Acetyltransf_3"/>
    <property type="match status" value="1"/>
</dbReference>